<evidence type="ECO:0000256" key="1">
    <source>
        <dbReference type="ARBA" id="ARBA00001946"/>
    </source>
</evidence>
<dbReference type="Gene3D" id="1.20.120.1600">
    <property type="match status" value="1"/>
</dbReference>
<evidence type="ECO:0000313" key="5">
    <source>
        <dbReference type="Proteomes" id="UP001139333"/>
    </source>
</evidence>
<accession>A0A9X2CJV9</accession>
<dbReference type="GO" id="GO:0009231">
    <property type="term" value="P:riboflavin biosynthetic process"/>
    <property type="evidence" value="ECO:0007669"/>
    <property type="project" value="TreeGrafter"/>
</dbReference>
<evidence type="ECO:0000256" key="3">
    <source>
        <dbReference type="ARBA" id="ARBA00022842"/>
    </source>
</evidence>
<dbReference type="InterPro" id="IPR023214">
    <property type="entry name" value="HAD_sf"/>
</dbReference>
<dbReference type="NCBIfam" id="TIGR01549">
    <property type="entry name" value="HAD-SF-IA-v1"/>
    <property type="match status" value="1"/>
</dbReference>
<dbReference type="GO" id="GO:0016787">
    <property type="term" value="F:hydrolase activity"/>
    <property type="evidence" value="ECO:0007669"/>
    <property type="project" value="UniProtKB-KW"/>
</dbReference>
<evidence type="ECO:0000256" key="2">
    <source>
        <dbReference type="ARBA" id="ARBA00022801"/>
    </source>
</evidence>
<dbReference type="Proteomes" id="UP001139333">
    <property type="component" value="Unassembled WGS sequence"/>
</dbReference>
<dbReference type="NCBIfam" id="TIGR01509">
    <property type="entry name" value="HAD-SF-IA-v3"/>
    <property type="match status" value="1"/>
</dbReference>
<dbReference type="Pfam" id="PF00702">
    <property type="entry name" value="Hydrolase"/>
    <property type="match status" value="1"/>
</dbReference>
<reference evidence="4" key="1">
    <citation type="submission" date="2022-01" db="EMBL/GenBank/DDBJ databases">
        <title>Whole genome-based taxonomy of the Shewanellaceae.</title>
        <authorList>
            <person name="Martin-Rodriguez A.J."/>
        </authorList>
    </citation>
    <scope>NUCLEOTIDE SEQUENCE</scope>
    <source>
        <strain evidence="4">DSM 16422</strain>
    </source>
</reference>
<dbReference type="SFLD" id="SFLDG01129">
    <property type="entry name" value="C1.5:_HAD__Beta-PGM__Phosphata"/>
    <property type="match status" value="1"/>
</dbReference>
<dbReference type="EMBL" id="JAKIKP010000001">
    <property type="protein sequence ID" value="MCL1141095.1"/>
    <property type="molecule type" value="Genomic_DNA"/>
</dbReference>
<proteinExistence type="predicted"/>
<dbReference type="InterPro" id="IPR051400">
    <property type="entry name" value="HAD-like_hydrolase"/>
</dbReference>
<dbReference type="AlphaFoldDB" id="A0A9X2CJV9"/>
<sequence>MQKVITKNSLDDIDAPVTAAVTQYQRLSPVKALSFDLDDTLYNNAPVIKKAVSASFALLIEQFPKASELTLDDWQAIKIAEQLKWPELMHDTSAARYAMLREGLIQLGYSELDASQGAQNALDCFHDHRSDFKVSADVIKILAQLKQRYRLVGITNGNVNSARIGLDEVFDFVLHPGYGVKMKPYGDMFALACKQLSIQPAELLHVGDHPHSDVVGARIAGCQTIWLNPCQQQKYKSSSNLLPTVEITQLNQLLTILL</sequence>
<dbReference type="InterPro" id="IPR036412">
    <property type="entry name" value="HAD-like_sf"/>
</dbReference>
<dbReference type="RefSeq" id="WP_248993789.1">
    <property type="nucleotide sequence ID" value="NZ_JAKIKP010000001.1"/>
</dbReference>
<name>A0A9X2CJV9_9GAMM</name>
<keyword evidence="3" id="KW-0460">Magnesium</keyword>
<keyword evidence="5" id="KW-1185">Reference proteome</keyword>
<keyword evidence="2 4" id="KW-0378">Hydrolase</keyword>
<dbReference type="Gene3D" id="3.40.50.1000">
    <property type="entry name" value="HAD superfamily/HAD-like"/>
    <property type="match status" value="1"/>
</dbReference>
<dbReference type="PANTHER" id="PTHR46470">
    <property type="entry name" value="N-ACYLNEURAMINATE-9-PHOSPHATASE"/>
    <property type="match status" value="1"/>
</dbReference>
<dbReference type="SFLD" id="SFLDS00003">
    <property type="entry name" value="Haloacid_Dehalogenase"/>
    <property type="match status" value="1"/>
</dbReference>
<evidence type="ECO:0000313" key="4">
    <source>
        <dbReference type="EMBL" id="MCL1141095.1"/>
    </source>
</evidence>
<dbReference type="PANTHER" id="PTHR46470:SF4">
    <property type="entry name" value="5-AMINO-6-(5-PHOSPHO-D-RIBITYLAMINO)URACIL PHOSPHATASE YIGB"/>
    <property type="match status" value="1"/>
</dbReference>
<protein>
    <submittedName>
        <fullName evidence="4">HAD-IA family hydrolase</fullName>
    </submittedName>
</protein>
<dbReference type="InterPro" id="IPR006439">
    <property type="entry name" value="HAD-SF_hydro_IA"/>
</dbReference>
<organism evidence="4 5">
    <name type="scientific">Shewanella gaetbuli</name>
    <dbReference type="NCBI Taxonomy" id="220752"/>
    <lineage>
        <taxon>Bacteria</taxon>
        <taxon>Pseudomonadati</taxon>
        <taxon>Pseudomonadota</taxon>
        <taxon>Gammaproteobacteria</taxon>
        <taxon>Alteromonadales</taxon>
        <taxon>Shewanellaceae</taxon>
        <taxon>Shewanella</taxon>
    </lineage>
</organism>
<dbReference type="SUPFAM" id="SSF56784">
    <property type="entry name" value="HAD-like"/>
    <property type="match status" value="1"/>
</dbReference>
<comment type="cofactor">
    <cofactor evidence="1">
        <name>Mg(2+)</name>
        <dbReference type="ChEBI" id="CHEBI:18420"/>
    </cofactor>
</comment>
<gene>
    <name evidence="4" type="ORF">L2672_00065</name>
</gene>
<comment type="caution">
    <text evidence="4">The sequence shown here is derived from an EMBL/GenBank/DDBJ whole genome shotgun (WGS) entry which is preliminary data.</text>
</comment>